<evidence type="ECO:0000256" key="1">
    <source>
        <dbReference type="ARBA" id="ARBA00022727"/>
    </source>
</evidence>
<dbReference type="Pfam" id="PF00156">
    <property type="entry name" value="Pribosyltran"/>
    <property type="match status" value="1"/>
</dbReference>
<comment type="similarity">
    <text evidence="2">Belongs to the ribose-phosphate pyrophosphokinase family.</text>
</comment>
<keyword evidence="1 2" id="KW-0545">Nucleotide biosynthesis</keyword>
<organism evidence="5 6">
    <name type="scientific">Methylomicrobium album BG8</name>
    <dbReference type="NCBI Taxonomy" id="686340"/>
    <lineage>
        <taxon>Bacteria</taxon>
        <taxon>Pseudomonadati</taxon>
        <taxon>Pseudomonadota</taxon>
        <taxon>Gammaproteobacteria</taxon>
        <taxon>Methylococcales</taxon>
        <taxon>Methylococcaceae</taxon>
        <taxon>Methylomicrobium</taxon>
    </lineage>
</organism>
<name>H8GQM6_METAL</name>
<keyword evidence="5" id="KW-0808">Transferase</keyword>
<dbReference type="GO" id="GO:0000287">
    <property type="term" value="F:magnesium ion binding"/>
    <property type="evidence" value="ECO:0007669"/>
    <property type="project" value="InterPro"/>
</dbReference>
<dbReference type="GO" id="GO:0005737">
    <property type="term" value="C:cytoplasm"/>
    <property type="evidence" value="ECO:0007669"/>
    <property type="project" value="TreeGrafter"/>
</dbReference>
<dbReference type="GO" id="GO:0016301">
    <property type="term" value="F:kinase activity"/>
    <property type="evidence" value="ECO:0007669"/>
    <property type="project" value="UniProtKB-KW"/>
</dbReference>
<dbReference type="eggNOG" id="COG0462">
    <property type="taxonomic scope" value="Bacteria"/>
</dbReference>
<dbReference type="PANTHER" id="PTHR10210">
    <property type="entry name" value="RIBOSE-PHOSPHATE DIPHOSPHOKINASE FAMILY MEMBER"/>
    <property type="match status" value="1"/>
</dbReference>
<dbReference type="AlphaFoldDB" id="H8GQM6"/>
<dbReference type="InterPro" id="IPR005946">
    <property type="entry name" value="Rib-P_diPkinase"/>
</dbReference>
<keyword evidence="5" id="KW-0418">Kinase</keyword>
<dbReference type="InterPro" id="IPR029099">
    <property type="entry name" value="Pribosyltran_N"/>
</dbReference>
<evidence type="ECO:0000259" key="4">
    <source>
        <dbReference type="Pfam" id="PF13793"/>
    </source>
</evidence>
<accession>H8GQM6</accession>
<evidence type="ECO:0000313" key="6">
    <source>
        <dbReference type="Proteomes" id="UP000005090"/>
    </source>
</evidence>
<dbReference type="GO" id="GO:0006164">
    <property type="term" value="P:purine nucleotide biosynthetic process"/>
    <property type="evidence" value="ECO:0007669"/>
    <property type="project" value="TreeGrafter"/>
</dbReference>
<dbReference type="STRING" id="686340.Metal_2098"/>
<dbReference type="NCBIfam" id="NF005537">
    <property type="entry name" value="PRK07199.1"/>
    <property type="match status" value="1"/>
</dbReference>
<feature type="domain" description="Phosphoribosyltransferase" evidence="3">
    <location>
        <begin position="160"/>
        <end position="245"/>
    </location>
</feature>
<dbReference type="InterPro" id="IPR029057">
    <property type="entry name" value="PRTase-like"/>
</dbReference>
<dbReference type="PANTHER" id="PTHR10210:SF41">
    <property type="entry name" value="RIBOSE-PHOSPHATE PYROPHOSPHOKINASE 1, CHLOROPLASTIC"/>
    <property type="match status" value="1"/>
</dbReference>
<dbReference type="GO" id="GO:0002189">
    <property type="term" value="C:ribose phosphate diphosphokinase complex"/>
    <property type="evidence" value="ECO:0007669"/>
    <property type="project" value="TreeGrafter"/>
</dbReference>
<dbReference type="SMART" id="SM01400">
    <property type="entry name" value="Pribosyltran_N"/>
    <property type="match status" value="1"/>
</dbReference>
<dbReference type="InterPro" id="IPR000836">
    <property type="entry name" value="PRTase_dom"/>
</dbReference>
<evidence type="ECO:0000313" key="5">
    <source>
        <dbReference type="EMBL" id="EIC29853.1"/>
    </source>
</evidence>
<dbReference type="EMBL" id="CM001475">
    <property type="protein sequence ID" value="EIC29853.1"/>
    <property type="molecule type" value="Genomic_DNA"/>
</dbReference>
<dbReference type="Gene3D" id="3.40.50.2020">
    <property type="match status" value="2"/>
</dbReference>
<reference evidence="5 6" key="1">
    <citation type="journal article" date="2013" name="Genome Announc.">
        <title>Genome Sequence of the Obligate Gammaproteobacterial Methanotroph Methylomicrobium album Strain BG8.</title>
        <authorList>
            <person name="Kits K.D."/>
            <person name="Kalyuzhnaya M.G."/>
            <person name="Klotz M.G."/>
            <person name="Jetten M.S."/>
            <person name="Op den Camp H.J."/>
            <person name="Vuilleumier S."/>
            <person name="Bringel F."/>
            <person name="Dispirito A.A."/>
            <person name="Murrell J.C."/>
            <person name="Bruce D."/>
            <person name="Cheng J.F."/>
            <person name="Copeland A."/>
            <person name="Goodwin L."/>
            <person name="Hauser L."/>
            <person name="Lajus A."/>
            <person name="Land M.L."/>
            <person name="Lapidus A."/>
            <person name="Lucas S."/>
            <person name="Medigue C."/>
            <person name="Pitluck S."/>
            <person name="Woyke T."/>
            <person name="Zeytun A."/>
            <person name="Stein L.Y."/>
        </authorList>
    </citation>
    <scope>NUCLEOTIDE SEQUENCE [LARGE SCALE GENOMIC DNA]</scope>
    <source>
        <strain evidence="5 6">BG8</strain>
    </source>
</reference>
<proteinExistence type="inferred from homology"/>
<evidence type="ECO:0000256" key="2">
    <source>
        <dbReference type="RuleBase" id="RU004324"/>
    </source>
</evidence>
<feature type="domain" description="Ribose-phosphate pyrophosphokinase N-terminal" evidence="4">
    <location>
        <begin position="2"/>
        <end position="109"/>
    </location>
</feature>
<evidence type="ECO:0000259" key="3">
    <source>
        <dbReference type="Pfam" id="PF00156"/>
    </source>
</evidence>
<dbReference type="CDD" id="cd06223">
    <property type="entry name" value="PRTases_typeI"/>
    <property type="match status" value="1"/>
</dbReference>
<dbReference type="NCBIfam" id="TIGR01251">
    <property type="entry name" value="ribP_PPkin"/>
    <property type="match status" value="1"/>
</dbReference>
<dbReference type="GO" id="GO:0004749">
    <property type="term" value="F:ribose phosphate diphosphokinase activity"/>
    <property type="evidence" value="ECO:0007669"/>
    <property type="project" value="TreeGrafter"/>
</dbReference>
<sequence length="296" mass="32414">MLILAFSDYLPQAQRLAARLGLPLAEVEVHHFPDGESFVALPSELPERVLFCRSLNQPNDKLIELLLGARTARELGVKRLTLIAPYLCYMRQDFANRPGVAVSQRHIGRWLADLFDDVITVDPHLHRIDRLNQAIPLDHAISLNATAPIAAFLKQKLGTALLLGPDSESRQWTAALAGMTGFAFRVAEKIRLGDTEVTLQLPDADYRKQPVVIVDDMASTGRTLAKAAELLKEKGAAEIYAVVTHALFCGDAERVIRNAGVKTLWSTDSIDHPTSSILLDGLLADAVEAMLNGIQA</sequence>
<protein>
    <submittedName>
        <fullName evidence="5">Ribose-phosphate pyrophosphokinase</fullName>
    </submittedName>
</protein>
<dbReference type="Pfam" id="PF13793">
    <property type="entry name" value="Pribosyltran_N"/>
    <property type="match status" value="1"/>
</dbReference>
<keyword evidence="6" id="KW-1185">Reference proteome</keyword>
<dbReference type="RefSeq" id="WP_005372058.1">
    <property type="nucleotide sequence ID" value="NZ_CM001475.1"/>
</dbReference>
<dbReference type="GO" id="GO:0006015">
    <property type="term" value="P:5-phosphoribose 1-diphosphate biosynthetic process"/>
    <property type="evidence" value="ECO:0007669"/>
    <property type="project" value="TreeGrafter"/>
</dbReference>
<dbReference type="SUPFAM" id="SSF53271">
    <property type="entry name" value="PRTase-like"/>
    <property type="match status" value="2"/>
</dbReference>
<gene>
    <name evidence="5" type="ORF">Metal_2098</name>
</gene>
<dbReference type="HOGENOM" id="CLU_033546_2_2_6"/>
<dbReference type="Proteomes" id="UP000005090">
    <property type="component" value="Chromosome"/>
</dbReference>